<comment type="caution">
    <text evidence="1">The sequence shown here is derived from an EMBL/GenBank/DDBJ whole genome shotgun (WGS) entry which is preliminary data.</text>
</comment>
<name>A0ABS0B805_9GAMM</name>
<reference evidence="1 2" key="1">
    <citation type="submission" date="2020-11" db="EMBL/GenBank/DDBJ databases">
        <title>Draft Genome Sequence and Secondary Metabolite Biosynthetic Potential of the Lysobacter niastensis Type strain DSM 18481.</title>
        <authorList>
            <person name="Turrini P."/>
            <person name="Artuso I."/>
            <person name="Tescari M."/>
            <person name="Lugli G.A."/>
            <person name="Frangipani E."/>
            <person name="Ventura M."/>
            <person name="Visca P."/>
        </authorList>
    </citation>
    <scope>NUCLEOTIDE SEQUENCE [LARGE SCALE GENOMIC DNA]</scope>
    <source>
        <strain evidence="1 2">DSM 18481</strain>
    </source>
</reference>
<sequence length="164" mass="17995">MKLIAEKLGKSDKLDRLRFVRADGSETRCPMPRQGTLPHDLVHYVVESALPLKHGFLGLVAAGSEASFIMQAVHDPANPALETEAVQAEAIVEALQTQLWGGTFDRASFLEAVQLATISRDKPVFEFVGLDPEALYSRALCLMEQWSQVPFHQSMELAFVAGDG</sequence>
<evidence type="ECO:0000313" key="2">
    <source>
        <dbReference type="Proteomes" id="UP001429984"/>
    </source>
</evidence>
<dbReference type="Proteomes" id="UP001429984">
    <property type="component" value="Unassembled WGS sequence"/>
</dbReference>
<organism evidence="1 2">
    <name type="scientific">Lysobacter niastensis</name>
    <dbReference type="NCBI Taxonomy" id="380629"/>
    <lineage>
        <taxon>Bacteria</taxon>
        <taxon>Pseudomonadati</taxon>
        <taxon>Pseudomonadota</taxon>
        <taxon>Gammaproteobacteria</taxon>
        <taxon>Lysobacterales</taxon>
        <taxon>Lysobacteraceae</taxon>
        <taxon>Lysobacter</taxon>
    </lineage>
</organism>
<keyword evidence="2" id="KW-1185">Reference proteome</keyword>
<evidence type="ECO:0000313" key="1">
    <source>
        <dbReference type="EMBL" id="MBF6025043.1"/>
    </source>
</evidence>
<dbReference type="EMBL" id="JADLZT010000007">
    <property type="protein sequence ID" value="MBF6025043.1"/>
    <property type="molecule type" value="Genomic_DNA"/>
</dbReference>
<proteinExistence type="predicted"/>
<gene>
    <name evidence="1" type="ORF">IU514_13510</name>
</gene>
<protein>
    <submittedName>
        <fullName evidence="1">Uncharacterized protein</fullName>
    </submittedName>
</protein>
<accession>A0ABS0B805</accession>